<reference evidence="2" key="1">
    <citation type="journal article" date="2016" name="Ticks Tick Borne Dis.">
        <title>De novo assembly and annotation of the salivary gland transcriptome of Rhipicephalus appendiculatus male and female ticks during blood feeding.</title>
        <authorList>
            <person name="de Castro M.H."/>
            <person name="de Klerk D."/>
            <person name="Pienaar R."/>
            <person name="Latif A.A."/>
            <person name="Rees D.J."/>
            <person name="Mans B.J."/>
        </authorList>
    </citation>
    <scope>NUCLEOTIDE SEQUENCE</scope>
    <source>
        <tissue evidence="2">Salivary glands</tissue>
    </source>
</reference>
<keyword evidence="1" id="KW-0732">Signal</keyword>
<name>A0A131Z6L0_RHIAP</name>
<dbReference type="AlphaFoldDB" id="A0A131Z6L0"/>
<evidence type="ECO:0000313" key="2">
    <source>
        <dbReference type="EMBL" id="JAP85791.1"/>
    </source>
</evidence>
<sequence>MRLFIIVLVTGLASGSFDYTGRATMQDFKTFLQAGSKIYLYYRSYSRQMNGGDPKCIFINHVTVLNATTFAYTEGYRMPDGRSIVYTVRARISKKDSADSPPVIRATRSGLQRKYRFEYFDTMGACAVITFSDGKCTTKCELHIWGRNVASGPSENCKREYDYSCPGRKIYQVYDNTCF</sequence>
<dbReference type="InterPro" id="IPR002970">
    <property type="entry name" value="Tick_his-bd"/>
</dbReference>
<feature type="chain" id="PRO_5012836715" evidence="1">
    <location>
        <begin position="16"/>
        <end position="179"/>
    </location>
</feature>
<feature type="signal peptide" evidence="1">
    <location>
        <begin position="1"/>
        <end position="15"/>
    </location>
</feature>
<proteinExistence type="predicted"/>
<dbReference type="Pfam" id="PF02098">
    <property type="entry name" value="His_binding"/>
    <property type="match status" value="1"/>
</dbReference>
<accession>A0A131Z6L0</accession>
<organism evidence="2">
    <name type="scientific">Rhipicephalus appendiculatus</name>
    <name type="common">Brown ear tick</name>
    <dbReference type="NCBI Taxonomy" id="34631"/>
    <lineage>
        <taxon>Eukaryota</taxon>
        <taxon>Metazoa</taxon>
        <taxon>Ecdysozoa</taxon>
        <taxon>Arthropoda</taxon>
        <taxon>Chelicerata</taxon>
        <taxon>Arachnida</taxon>
        <taxon>Acari</taxon>
        <taxon>Parasitiformes</taxon>
        <taxon>Ixodida</taxon>
        <taxon>Ixodoidea</taxon>
        <taxon>Ixodidae</taxon>
        <taxon>Rhipicephalinae</taxon>
        <taxon>Rhipicephalus</taxon>
        <taxon>Rhipicephalus</taxon>
    </lineage>
</organism>
<dbReference type="Gene3D" id="2.40.128.20">
    <property type="match status" value="1"/>
</dbReference>
<dbReference type="GO" id="GO:0030682">
    <property type="term" value="P:symbiont-mediated perturbation of host defenses"/>
    <property type="evidence" value="ECO:0007669"/>
    <property type="project" value="InterPro"/>
</dbReference>
<dbReference type="InterPro" id="IPR012674">
    <property type="entry name" value="Calycin"/>
</dbReference>
<dbReference type="EMBL" id="GEDV01002766">
    <property type="protein sequence ID" value="JAP85791.1"/>
    <property type="molecule type" value="Transcribed_RNA"/>
</dbReference>
<dbReference type="SUPFAM" id="SSF50814">
    <property type="entry name" value="Lipocalins"/>
    <property type="match status" value="1"/>
</dbReference>
<dbReference type="GO" id="GO:0043176">
    <property type="term" value="F:amine binding"/>
    <property type="evidence" value="ECO:0007669"/>
    <property type="project" value="InterPro"/>
</dbReference>
<protein>
    <submittedName>
        <fullName evidence="2">Lipocalin</fullName>
    </submittedName>
</protein>
<evidence type="ECO:0000256" key="1">
    <source>
        <dbReference type="SAM" id="SignalP"/>
    </source>
</evidence>